<dbReference type="PRINTS" id="PR00455">
    <property type="entry name" value="HTHTETR"/>
</dbReference>
<dbReference type="Pfam" id="PF14246">
    <property type="entry name" value="TetR_C_7"/>
    <property type="match status" value="1"/>
</dbReference>
<sequence>METPRRPTGERAERKRRQIVRAAREIFVREGFDAGMDAIAAEAGVSKVTVYNHFGGKENLFLAVIGDALEEVLGETVTGSARRMEESGDLREALRWAARGWAEGLGRPDVRALRDLVVGQGKRFPELGEAWRLNGPERARPGLAAIFGRLVAEGRLEMPDVDLAIVQLYALVLYPQLIHNQYGTPLDAKTTEALIDGGVDMFLGYYRYRES</sequence>
<keyword evidence="2 4" id="KW-0238">DNA-binding</keyword>
<keyword evidence="3" id="KW-0804">Transcription</keyword>
<evidence type="ECO:0000313" key="7">
    <source>
        <dbReference type="Proteomes" id="UP001165079"/>
    </source>
</evidence>
<keyword evidence="1" id="KW-0805">Transcription regulation</keyword>
<dbReference type="FunFam" id="1.10.10.60:FF:000141">
    <property type="entry name" value="TetR family transcriptional regulator"/>
    <property type="match status" value="1"/>
</dbReference>
<dbReference type="SUPFAM" id="SSF48498">
    <property type="entry name" value="Tetracyclin repressor-like, C-terminal domain"/>
    <property type="match status" value="1"/>
</dbReference>
<feature type="DNA-binding region" description="H-T-H motif" evidence="4">
    <location>
        <begin position="35"/>
        <end position="54"/>
    </location>
</feature>
<reference evidence="6" key="1">
    <citation type="submission" date="2023-03" db="EMBL/GenBank/DDBJ databases">
        <title>Actinorhabdospora filicis NBRC 111898.</title>
        <authorList>
            <person name="Ichikawa N."/>
            <person name="Sato H."/>
            <person name="Tonouchi N."/>
        </authorList>
    </citation>
    <scope>NUCLEOTIDE SEQUENCE</scope>
    <source>
        <strain evidence="6">NBRC 111898</strain>
    </source>
</reference>
<proteinExistence type="predicted"/>
<dbReference type="Pfam" id="PF00440">
    <property type="entry name" value="TetR_N"/>
    <property type="match status" value="1"/>
</dbReference>
<dbReference type="GO" id="GO:0045892">
    <property type="term" value="P:negative regulation of DNA-templated transcription"/>
    <property type="evidence" value="ECO:0007669"/>
    <property type="project" value="UniProtKB-ARBA"/>
</dbReference>
<feature type="domain" description="HTH tetR-type" evidence="5">
    <location>
        <begin position="13"/>
        <end position="72"/>
    </location>
</feature>
<dbReference type="GO" id="GO:0000976">
    <property type="term" value="F:transcription cis-regulatory region binding"/>
    <property type="evidence" value="ECO:0007669"/>
    <property type="project" value="TreeGrafter"/>
</dbReference>
<keyword evidence="7" id="KW-1185">Reference proteome</keyword>
<dbReference type="AlphaFoldDB" id="A0A9W6W7X5"/>
<dbReference type="InterPro" id="IPR009057">
    <property type="entry name" value="Homeodomain-like_sf"/>
</dbReference>
<protein>
    <recommendedName>
        <fullName evidence="5">HTH tetR-type domain-containing protein</fullName>
    </recommendedName>
</protein>
<dbReference type="PANTHER" id="PTHR30055:SF146">
    <property type="entry name" value="HTH-TYPE TRANSCRIPTIONAL DUAL REGULATOR CECR"/>
    <property type="match status" value="1"/>
</dbReference>
<name>A0A9W6W7X5_9ACTN</name>
<evidence type="ECO:0000256" key="3">
    <source>
        <dbReference type="ARBA" id="ARBA00023163"/>
    </source>
</evidence>
<organism evidence="6 7">
    <name type="scientific">Actinorhabdospora filicis</name>
    <dbReference type="NCBI Taxonomy" id="1785913"/>
    <lineage>
        <taxon>Bacteria</taxon>
        <taxon>Bacillati</taxon>
        <taxon>Actinomycetota</taxon>
        <taxon>Actinomycetes</taxon>
        <taxon>Micromonosporales</taxon>
        <taxon>Micromonosporaceae</taxon>
        <taxon>Actinorhabdospora</taxon>
    </lineage>
</organism>
<dbReference type="Proteomes" id="UP001165079">
    <property type="component" value="Unassembled WGS sequence"/>
</dbReference>
<evidence type="ECO:0000256" key="1">
    <source>
        <dbReference type="ARBA" id="ARBA00023015"/>
    </source>
</evidence>
<dbReference type="SUPFAM" id="SSF46689">
    <property type="entry name" value="Homeodomain-like"/>
    <property type="match status" value="1"/>
</dbReference>
<dbReference type="PANTHER" id="PTHR30055">
    <property type="entry name" value="HTH-TYPE TRANSCRIPTIONAL REGULATOR RUTR"/>
    <property type="match status" value="1"/>
</dbReference>
<evidence type="ECO:0000259" key="5">
    <source>
        <dbReference type="PROSITE" id="PS50977"/>
    </source>
</evidence>
<dbReference type="InterPro" id="IPR039536">
    <property type="entry name" value="TetR_C_Proteobacteria"/>
</dbReference>
<evidence type="ECO:0000256" key="4">
    <source>
        <dbReference type="PROSITE-ProRule" id="PRU00335"/>
    </source>
</evidence>
<dbReference type="InterPro" id="IPR001647">
    <property type="entry name" value="HTH_TetR"/>
</dbReference>
<dbReference type="RefSeq" id="WP_285661553.1">
    <property type="nucleotide sequence ID" value="NZ_BSTX01000001.1"/>
</dbReference>
<dbReference type="PROSITE" id="PS50977">
    <property type="entry name" value="HTH_TETR_2"/>
    <property type="match status" value="1"/>
</dbReference>
<evidence type="ECO:0000256" key="2">
    <source>
        <dbReference type="ARBA" id="ARBA00023125"/>
    </source>
</evidence>
<dbReference type="InterPro" id="IPR036271">
    <property type="entry name" value="Tet_transcr_reg_TetR-rel_C_sf"/>
</dbReference>
<gene>
    <name evidence="6" type="ORF">Afil01_11800</name>
</gene>
<dbReference type="Gene3D" id="1.10.357.10">
    <property type="entry name" value="Tetracycline Repressor, domain 2"/>
    <property type="match status" value="1"/>
</dbReference>
<accession>A0A9W6W7X5</accession>
<dbReference type="GO" id="GO:0003700">
    <property type="term" value="F:DNA-binding transcription factor activity"/>
    <property type="evidence" value="ECO:0007669"/>
    <property type="project" value="TreeGrafter"/>
</dbReference>
<evidence type="ECO:0000313" key="6">
    <source>
        <dbReference type="EMBL" id="GLZ76373.1"/>
    </source>
</evidence>
<comment type="caution">
    <text evidence="6">The sequence shown here is derived from an EMBL/GenBank/DDBJ whole genome shotgun (WGS) entry which is preliminary data.</text>
</comment>
<dbReference type="EMBL" id="BSTX01000001">
    <property type="protein sequence ID" value="GLZ76373.1"/>
    <property type="molecule type" value="Genomic_DNA"/>
</dbReference>
<dbReference type="InterPro" id="IPR050109">
    <property type="entry name" value="HTH-type_TetR-like_transc_reg"/>
</dbReference>